<comment type="caution">
    <text evidence="5">The sequence shown here is derived from an EMBL/GenBank/DDBJ whole genome shotgun (WGS) entry which is preliminary data.</text>
</comment>
<feature type="domain" description="SUI1" evidence="4">
    <location>
        <begin position="32"/>
        <end position="98"/>
    </location>
</feature>
<keyword evidence="2" id="KW-0810">Translation regulation</keyword>
<dbReference type="PIRSF" id="PIRSF037511">
    <property type="entry name" value="Transl_init_SUI1_pro"/>
    <property type="match status" value="1"/>
</dbReference>
<evidence type="ECO:0000256" key="2">
    <source>
        <dbReference type="ARBA" id="ARBA00022845"/>
    </source>
</evidence>
<dbReference type="PANTHER" id="PTHR12789:SF0">
    <property type="entry name" value="DENSITY-REGULATED PROTEIN"/>
    <property type="match status" value="1"/>
</dbReference>
<dbReference type="Pfam" id="PF01253">
    <property type="entry name" value="SUI1"/>
    <property type="match status" value="1"/>
</dbReference>
<evidence type="ECO:0000259" key="4">
    <source>
        <dbReference type="PROSITE" id="PS50296"/>
    </source>
</evidence>
<dbReference type="NCBIfam" id="NF006536">
    <property type="entry name" value="PRK09019.1"/>
    <property type="match status" value="1"/>
</dbReference>
<dbReference type="InterPro" id="IPR001950">
    <property type="entry name" value="SUI1"/>
</dbReference>
<dbReference type="InterPro" id="IPR050318">
    <property type="entry name" value="DENR/SUI1_TIF"/>
</dbReference>
<organism evidence="5 6">
    <name type="scientific">Seminibacterium arietis</name>
    <dbReference type="NCBI Taxonomy" id="1173502"/>
    <lineage>
        <taxon>Bacteria</taxon>
        <taxon>Pseudomonadati</taxon>
        <taxon>Pseudomonadota</taxon>
        <taxon>Gammaproteobacteria</taxon>
        <taxon>Pasteurellales</taxon>
        <taxon>Pasteurellaceae</taxon>
        <taxon>Seminibacterium</taxon>
    </lineage>
</organism>
<dbReference type="InterPro" id="IPR005872">
    <property type="entry name" value="SUI1_arc_bac"/>
</dbReference>
<name>A0ABW3I864_9PAST</name>
<dbReference type="Proteomes" id="UP001596996">
    <property type="component" value="Unassembled WGS sequence"/>
</dbReference>
<dbReference type="EMBL" id="JBHTJN010000004">
    <property type="protein sequence ID" value="MFD0965602.1"/>
    <property type="molecule type" value="Genomic_DNA"/>
</dbReference>
<dbReference type="RefSeq" id="WP_380818549.1">
    <property type="nucleotide sequence ID" value="NZ_JBHTJN010000004.1"/>
</dbReference>
<protein>
    <submittedName>
        <fullName evidence="5">Stress response translation initiation inhibitor YciH</fullName>
    </submittedName>
</protein>
<evidence type="ECO:0000313" key="6">
    <source>
        <dbReference type="Proteomes" id="UP001596996"/>
    </source>
</evidence>
<proteinExistence type="inferred from homology"/>
<keyword evidence="3" id="KW-0648">Protein biosynthesis</keyword>
<evidence type="ECO:0000256" key="1">
    <source>
        <dbReference type="ARBA" id="ARBA00005422"/>
    </source>
</evidence>
<comment type="similarity">
    <text evidence="1">Belongs to the SUI1 family.</text>
</comment>
<accession>A0ABW3I864</accession>
<sequence length="106" mass="11482">MSESELVYSTEVGRIKTVPTPPEKAKGDGIVRIQRQVSGRKGSAVCVISGLDLTESELKSLATELKKRCACGGAIKNHCIEIQGDKRPLIKQLLEQKGFQVKFIGG</sequence>
<dbReference type="Gene3D" id="3.30.780.10">
    <property type="entry name" value="SUI1-like domain"/>
    <property type="match status" value="1"/>
</dbReference>
<dbReference type="SUPFAM" id="SSF55159">
    <property type="entry name" value="eIF1-like"/>
    <property type="match status" value="1"/>
</dbReference>
<dbReference type="PROSITE" id="PS50296">
    <property type="entry name" value="SUI1"/>
    <property type="match status" value="1"/>
</dbReference>
<dbReference type="PANTHER" id="PTHR12789">
    <property type="entry name" value="DENSITY-REGULATED PROTEIN HOMOLOG"/>
    <property type="match status" value="1"/>
</dbReference>
<gene>
    <name evidence="5" type="primary">yciH</name>
    <name evidence="5" type="ORF">ACFQ02_01825</name>
</gene>
<dbReference type="CDD" id="cd11567">
    <property type="entry name" value="YciH_like"/>
    <property type="match status" value="1"/>
</dbReference>
<keyword evidence="6" id="KW-1185">Reference proteome</keyword>
<evidence type="ECO:0000313" key="5">
    <source>
        <dbReference type="EMBL" id="MFD0965602.1"/>
    </source>
</evidence>
<evidence type="ECO:0000256" key="3">
    <source>
        <dbReference type="ARBA" id="ARBA00022917"/>
    </source>
</evidence>
<dbReference type="NCBIfam" id="TIGR01158">
    <property type="entry name" value="SUI1_rel"/>
    <property type="match status" value="1"/>
</dbReference>
<reference evidence="6" key="1">
    <citation type="journal article" date="2019" name="Int. J. Syst. Evol. Microbiol.">
        <title>The Global Catalogue of Microorganisms (GCM) 10K type strain sequencing project: providing services to taxonomists for standard genome sequencing and annotation.</title>
        <authorList>
            <consortium name="The Broad Institute Genomics Platform"/>
            <consortium name="The Broad Institute Genome Sequencing Center for Infectious Disease"/>
            <person name="Wu L."/>
            <person name="Ma J."/>
        </authorList>
    </citation>
    <scope>NUCLEOTIDE SEQUENCE [LARGE SCALE GENOMIC DNA]</scope>
    <source>
        <strain evidence="6">CCUG 61707</strain>
    </source>
</reference>
<dbReference type="InterPro" id="IPR036877">
    <property type="entry name" value="SUI1_dom_sf"/>
</dbReference>